<evidence type="ECO:0000259" key="6">
    <source>
        <dbReference type="Pfam" id="PF00294"/>
    </source>
</evidence>
<keyword evidence="4 7" id="KW-0418">Kinase</keyword>
<dbReference type="Gene3D" id="3.40.1190.20">
    <property type="match status" value="1"/>
</dbReference>
<dbReference type="Pfam" id="PF00294">
    <property type="entry name" value="PfkB"/>
    <property type="match status" value="1"/>
</dbReference>
<dbReference type="InterPro" id="IPR029056">
    <property type="entry name" value="Ribokinase-like"/>
</dbReference>
<reference evidence="7 8" key="1">
    <citation type="submission" date="2024-09" db="EMBL/GenBank/DDBJ databases">
        <authorList>
            <person name="Sun Q."/>
            <person name="Mori K."/>
        </authorList>
    </citation>
    <scope>NUCLEOTIDE SEQUENCE [LARGE SCALE GENOMIC DNA]</scope>
    <source>
        <strain evidence="7 8">ATCC 51285</strain>
    </source>
</reference>
<comment type="caution">
    <text evidence="7">The sequence shown here is derived from an EMBL/GenBank/DDBJ whole genome shotgun (WGS) entry which is preliminary data.</text>
</comment>
<evidence type="ECO:0000256" key="2">
    <source>
        <dbReference type="ARBA" id="ARBA00022679"/>
    </source>
</evidence>
<dbReference type="CDD" id="cd01167">
    <property type="entry name" value="bac_FRK"/>
    <property type="match status" value="1"/>
</dbReference>
<evidence type="ECO:0000256" key="3">
    <source>
        <dbReference type="ARBA" id="ARBA00022741"/>
    </source>
</evidence>
<dbReference type="InterPro" id="IPR002173">
    <property type="entry name" value="Carboh/pur_kinase_PfkB_CS"/>
</dbReference>
<dbReference type="PROSITE" id="PS00584">
    <property type="entry name" value="PFKB_KINASES_2"/>
    <property type="match status" value="1"/>
</dbReference>
<dbReference type="InterPro" id="IPR050306">
    <property type="entry name" value="PfkB_Carbo_kinase"/>
</dbReference>
<accession>A0ABV5ZBZ8</accession>
<evidence type="ECO:0000256" key="1">
    <source>
        <dbReference type="ARBA" id="ARBA00010688"/>
    </source>
</evidence>
<protein>
    <submittedName>
        <fullName evidence="7">Carbohydrate kinase</fullName>
        <ecNumber evidence="7">2.7.1.-</ecNumber>
    </submittedName>
</protein>
<evidence type="ECO:0000313" key="8">
    <source>
        <dbReference type="Proteomes" id="UP001589628"/>
    </source>
</evidence>
<feature type="domain" description="Carbohydrate kinase PfkB" evidence="6">
    <location>
        <begin position="4"/>
        <end position="307"/>
    </location>
</feature>
<organism evidence="7 8">
    <name type="scientific">Balneatrix alpica</name>
    <dbReference type="NCBI Taxonomy" id="75684"/>
    <lineage>
        <taxon>Bacteria</taxon>
        <taxon>Pseudomonadati</taxon>
        <taxon>Pseudomonadota</taxon>
        <taxon>Gammaproteobacteria</taxon>
        <taxon>Oceanospirillales</taxon>
        <taxon>Balneatrichaceae</taxon>
        <taxon>Balneatrix</taxon>
    </lineage>
</organism>
<proteinExistence type="inferred from homology"/>
<dbReference type="GO" id="GO:0016301">
    <property type="term" value="F:kinase activity"/>
    <property type="evidence" value="ECO:0007669"/>
    <property type="project" value="UniProtKB-KW"/>
</dbReference>
<keyword evidence="5" id="KW-0067">ATP-binding</keyword>
<dbReference type="PANTHER" id="PTHR43085:SF1">
    <property type="entry name" value="PSEUDOURIDINE KINASE-RELATED"/>
    <property type="match status" value="1"/>
</dbReference>
<sequence>MLPVWCFGEVLIDFLTIGQQQEASLRLPEYRQYPGGAPANAAVAVAKLGGQAGMIGQVGADQFGQFLRASLAANGVDTSRLLEHPQALTPLAFVLLDASGERSFEFYRRDSADLLFAQQDWQAEWFAQPGMLHLCSNTLTEAGIRAVSMHGVQLAKQAGWLVSVDVNLRANLWPQHQLDIPAILALCAQADVLKVSRDELDALGGEALIATWRQAGARLILVTDGGQPLHYYSQEAQGVLAAPAVKAVDTTAAGDSFSGAVLYGLSRCLPTNPALWQQQVELEALLAFALACGAHTVTRPGAIPALPCFADVSHAWQLA</sequence>
<keyword evidence="8" id="KW-1185">Reference proteome</keyword>
<dbReference type="SUPFAM" id="SSF53613">
    <property type="entry name" value="Ribokinase-like"/>
    <property type="match status" value="1"/>
</dbReference>
<comment type="similarity">
    <text evidence="1">Belongs to the carbohydrate kinase PfkB family.</text>
</comment>
<keyword evidence="2 7" id="KW-0808">Transferase</keyword>
<dbReference type="InterPro" id="IPR011611">
    <property type="entry name" value="PfkB_dom"/>
</dbReference>
<keyword evidence="3" id="KW-0547">Nucleotide-binding</keyword>
<evidence type="ECO:0000313" key="7">
    <source>
        <dbReference type="EMBL" id="MFB9886335.1"/>
    </source>
</evidence>
<dbReference type="RefSeq" id="WP_027311799.1">
    <property type="nucleotide sequence ID" value="NZ_JBHLZN010000002.1"/>
</dbReference>
<evidence type="ECO:0000256" key="5">
    <source>
        <dbReference type="ARBA" id="ARBA00022840"/>
    </source>
</evidence>
<dbReference type="PANTHER" id="PTHR43085">
    <property type="entry name" value="HEXOKINASE FAMILY MEMBER"/>
    <property type="match status" value="1"/>
</dbReference>
<evidence type="ECO:0000256" key="4">
    <source>
        <dbReference type="ARBA" id="ARBA00022777"/>
    </source>
</evidence>
<name>A0ABV5ZBZ8_9GAMM</name>
<dbReference type="EC" id="2.7.1.-" evidence="7"/>
<gene>
    <name evidence="7" type="ORF">ACFFLH_07940</name>
</gene>
<dbReference type="EMBL" id="JBHLZN010000002">
    <property type="protein sequence ID" value="MFB9886335.1"/>
    <property type="molecule type" value="Genomic_DNA"/>
</dbReference>
<dbReference type="Proteomes" id="UP001589628">
    <property type="component" value="Unassembled WGS sequence"/>
</dbReference>